<dbReference type="OMA" id="WDSHVRG"/>
<feature type="region of interest" description="Disordered" evidence="6">
    <location>
        <begin position="188"/>
        <end position="274"/>
    </location>
</feature>
<dbReference type="InterPro" id="IPR040050">
    <property type="entry name" value="ZNF830-like"/>
</dbReference>
<feature type="region of interest" description="Disordered" evidence="6">
    <location>
        <begin position="47"/>
        <end position="152"/>
    </location>
</feature>
<evidence type="ECO:0000256" key="4">
    <source>
        <dbReference type="ARBA" id="ARBA00022833"/>
    </source>
</evidence>
<evidence type="ECO:0000256" key="1">
    <source>
        <dbReference type="ARBA" id="ARBA00004123"/>
    </source>
</evidence>
<accession>M5G379</accession>
<evidence type="ECO:0008006" key="9">
    <source>
        <dbReference type="Google" id="ProtNLM"/>
    </source>
</evidence>
<dbReference type="GO" id="GO:0005681">
    <property type="term" value="C:spliceosomal complex"/>
    <property type="evidence" value="ECO:0007669"/>
    <property type="project" value="InterPro"/>
</dbReference>
<comment type="subcellular location">
    <subcellularLocation>
        <location evidence="1">Nucleus</location>
    </subcellularLocation>
</comment>
<evidence type="ECO:0000313" key="7">
    <source>
        <dbReference type="EMBL" id="EJU04676.1"/>
    </source>
</evidence>
<sequence length="292" mass="32461">MTDVRSLLRSHQQSTTRITHPLASYNAAGALRCLACGTPVQPRAWEGHVVSKSHRKRAATLKAEEGRKGKRKHEEEEEVREDKRPRLMPEEEAEDVEMKDAQASPPTAAFPAGFFSDPSRAPPPRDHTPDGEPPPPPSTASLPDIPLPAAAPSALDAEFDLFLQDVLAPSAPPPPEEQMFARATVFAEPELATPERPEGFPPSAAVASHPAEPIPAERARPRTDVQTASGEAPRAEETESEKRERKEREERELIMDRLKEEERAQEEADGRVERLRAKLEGMRKLRREKMGR</sequence>
<evidence type="ECO:0000313" key="8">
    <source>
        <dbReference type="Proteomes" id="UP000030653"/>
    </source>
</evidence>
<dbReference type="HOGENOM" id="CLU_041821_1_0_1"/>
<keyword evidence="5" id="KW-0539">Nucleus</keyword>
<feature type="compositionally biased region" description="Basic and acidic residues" evidence="6">
    <location>
        <begin position="233"/>
        <end position="274"/>
    </location>
</feature>
<feature type="compositionally biased region" description="Basic and acidic residues" evidence="6">
    <location>
        <begin position="80"/>
        <end position="89"/>
    </location>
</feature>
<feature type="compositionally biased region" description="Low complexity" evidence="6">
    <location>
        <begin position="139"/>
        <end position="152"/>
    </location>
</feature>
<evidence type="ECO:0000256" key="2">
    <source>
        <dbReference type="ARBA" id="ARBA00022723"/>
    </source>
</evidence>
<dbReference type="STRING" id="1858805.M5G379"/>
<keyword evidence="4" id="KW-0862">Zinc</keyword>
<reference evidence="7 8" key="1">
    <citation type="journal article" date="2012" name="Science">
        <title>The Paleozoic origin of enzymatic lignin decomposition reconstructed from 31 fungal genomes.</title>
        <authorList>
            <person name="Floudas D."/>
            <person name="Binder M."/>
            <person name="Riley R."/>
            <person name="Barry K."/>
            <person name="Blanchette R.A."/>
            <person name="Henrissat B."/>
            <person name="Martinez A.T."/>
            <person name="Otillar R."/>
            <person name="Spatafora J.W."/>
            <person name="Yadav J.S."/>
            <person name="Aerts A."/>
            <person name="Benoit I."/>
            <person name="Boyd A."/>
            <person name="Carlson A."/>
            <person name="Copeland A."/>
            <person name="Coutinho P.M."/>
            <person name="de Vries R.P."/>
            <person name="Ferreira P."/>
            <person name="Findley K."/>
            <person name="Foster B."/>
            <person name="Gaskell J."/>
            <person name="Glotzer D."/>
            <person name="Gorecki P."/>
            <person name="Heitman J."/>
            <person name="Hesse C."/>
            <person name="Hori C."/>
            <person name="Igarashi K."/>
            <person name="Jurgens J.A."/>
            <person name="Kallen N."/>
            <person name="Kersten P."/>
            <person name="Kohler A."/>
            <person name="Kuees U."/>
            <person name="Kumar T.K.A."/>
            <person name="Kuo A."/>
            <person name="LaButti K."/>
            <person name="Larrondo L.F."/>
            <person name="Lindquist E."/>
            <person name="Ling A."/>
            <person name="Lombard V."/>
            <person name="Lucas S."/>
            <person name="Lundell T."/>
            <person name="Martin R."/>
            <person name="McLaughlin D.J."/>
            <person name="Morgenstern I."/>
            <person name="Morin E."/>
            <person name="Murat C."/>
            <person name="Nagy L.G."/>
            <person name="Nolan M."/>
            <person name="Ohm R.A."/>
            <person name="Patyshakuliyeva A."/>
            <person name="Rokas A."/>
            <person name="Ruiz-Duenas F.J."/>
            <person name="Sabat G."/>
            <person name="Salamov A."/>
            <person name="Samejima M."/>
            <person name="Schmutz J."/>
            <person name="Slot J.C."/>
            <person name="St John F."/>
            <person name="Stenlid J."/>
            <person name="Sun H."/>
            <person name="Sun S."/>
            <person name="Syed K."/>
            <person name="Tsang A."/>
            <person name="Wiebenga A."/>
            <person name="Young D."/>
            <person name="Pisabarro A."/>
            <person name="Eastwood D.C."/>
            <person name="Martin F."/>
            <person name="Cullen D."/>
            <person name="Grigoriev I.V."/>
            <person name="Hibbett D.S."/>
        </authorList>
    </citation>
    <scope>NUCLEOTIDE SEQUENCE [LARGE SCALE GENOMIC DNA]</scope>
    <source>
        <strain evidence="7 8">DJM-731 SS1</strain>
    </source>
</reference>
<keyword evidence="2" id="KW-0479">Metal-binding</keyword>
<dbReference type="PANTHER" id="PTHR13278:SF0">
    <property type="entry name" value="ZINC FINGER PROTEIN 830"/>
    <property type="match status" value="1"/>
</dbReference>
<gene>
    <name evidence="7" type="ORF">DACRYDRAFT_104552</name>
</gene>
<dbReference type="EMBL" id="JH795857">
    <property type="protein sequence ID" value="EJU04676.1"/>
    <property type="molecule type" value="Genomic_DNA"/>
</dbReference>
<evidence type="ECO:0000256" key="3">
    <source>
        <dbReference type="ARBA" id="ARBA00022771"/>
    </source>
</evidence>
<proteinExistence type="predicted"/>
<dbReference type="RefSeq" id="XP_040631570.1">
    <property type="nucleotide sequence ID" value="XM_040767950.1"/>
</dbReference>
<keyword evidence="8" id="KW-1185">Reference proteome</keyword>
<name>M5G379_DACPD</name>
<keyword evidence="3" id="KW-0863">Zinc-finger</keyword>
<dbReference type="Proteomes" id="UP000030653">
    <property type="component" value="Unassembled WGS sequence"/>
</dbReference>
<dbReference type="OrthoDB" id="77607at2759"/>
<organism evidence="7 8">
    <name type="scientific">Dacryopinax primogenitus (strain DJM 731)</name>
    <name type="common">Brown rot fungus</name>
    <dbReference type="NCBI Taxonomy" id="1858805"/>
    <lineage>
        <taxon>Eukaryota</taxon>
        <taxon>Fungi</taxon>
        <taxon>Dikarya</taxon>
        <taxon>Basidiomycota</taxon>
        <taxon>Agaricomycotina</taxon>
        <taxon>Dacrymycetes</taxon>
        <taxon>Dacrymycetales</taxon>
        <taxon>Dacrymycetaceae</taxon>
        <taxon>Dacryopinax</taxon>
    </lineage>
</organism>
<protein>
    <recommendedName>
        <fullName evidence="9">Coiled-coil domain-containing protein 16</fullName>
    </recommendedName>
</protein>
<dbReference type="AlphaFoldDB" id="M5G379"/>
<dbReference type="PANTHER" id="PTHR13278">
    <property type="entry name" value="ZINC FINGER PROTEIN 830"/>
    <property type="match status" value="1"/>
</dbReference>
<dbReference type="GO" id="GO:0008270">
    <property type="term" value="F:zinc ion binding"/>
    <property type="evidence" value="ECO:0007669"/>
    <property type="project" value="UniProtKB-KW"/>
</dbReference>
<dbReference type="GO" id="GO:0033260">
    <property type="term" value="P:nuclear DNA replication"/>
    <property type="evidence" value="ECO:0007669"/>
    <property type="project" value="TreeGrafter"/>
</dbReference>
<evidence type="ECO:0000256" key="5">
    <source>
        <dbReference type="ARBA" id="ARBA00023242"/>
    </source>
</evidence>
<dbReference type="GO" id="GO:0003676">
    <property type="term" value="F:nucleic acid binding"/>
    <property type="evidence" value="ECO:0007669"/>
    <property type="project" value="InterPro"/>
</dbReference>
<dbReference type="GeneID" id="63683012"/>
<dbReference type="GO" id="GO:0044773">
    <property type="term" value="P:mitotic DNA damage checkpoint signaling"/>
    <property type="evidence" value="ECO:0007669"/>
    <property type="project" value="TreeGrafter"/>
</dbReference>
<evidence type="ECO:0000256" key="6">
    <source>
        <dbReference type="SAM" id="MobiDB-lite"/>
    </source>
</evidence>
<dbReference type="GO" id="GO:0033314">
    <property type="term" value="P:mitotic DNA replication checkpoint signaling"/>
    <property type="evidence" value="ECO:0007669"/>
    <property type="project" value="TreeGrafter"/>
</dbReference>